<dbReference type="SUPFAM" id="SSF88659">
    <property type="entry name" value="Sigma3 and sigma4 domains of RNA polymerase sigma factors"/>
    <property type="match status" value="1"/>
</dbReference>
<feature type="domain" description="HTH IS408-type" evidence="1">
    <location>
        <begin position="11"/>
        <end position="91"/>
    </location>
</feature>
<organism evidence="2 3">
    <name type="scientific">Pseudoalteromonas luteoviolacea NCIMB 1942</name>
    <dbReference type="NCBI Taxonomy" id="1365253"/>
    <lineage>
        <taxon>Bacteria</taxon>
        <taxon>Pseudomonadati</taxon>
        <taxon>Pseudomonadota</taxon>
        <taxon>Gammaproteobacteria</taxon>
        <taxon>Alteromonadales</taxon>
        <taxon>Pseudoalteromonadaceae</taxon>
        <taxon>Pseudoalteromonas</taxon>
    </lineage>
</organism>
<dbReference type="AlphaFoldDB" id="A0A167C8Y3"/>
<proteinExistence type="predicted"/>
<dbReference type="GO" id="GO:0016987">
    <property type="term" value="F:sigma factor activity"/>
    <property type="evidence" value="ECO:0007669"/>
    <property type="project" value="InterPro"/>
</dbReference>
<gene>
    <name evidence="2" type="ORF">N482_09500</name>
</gene>
<dbReference type="PROSITE" id="PS50532">
    <property type="entry name" value="HTH_IS408"/>
    <property type="match status" value="1"/>
</dbReference>
<dbReference type="GO" id="GO:0003677">
    <property type="term" value="F:DNA binding"/>
    <property type="evidence" value="ECO:0007669"/>
    <property type="project" value="InterPro"/>
</dbReference>
<accession>A0A167C8Y3</accession>
<evidence type="ECO:0000259" key="1">
    <source>
        <dbReference type="PROSITE" id="PS50532"/>
    </source>
</evidence>
<dbReference type="InterPro" id="IPR013249">
    <property type="entry name" value="RNA_pol_sigma70_r4_t2"/>
</dbReference>
<dbReference type="Proteomes" id="UP000076587">
    <property type="component" value="Unassembled WGS sequence"/>
</dbReference>
<dbReference type="GO" id="GO:0006352">
    <property type="term" value="P:DNA-templated transcription initiation"/>
    <property type="evidence" value="ECO:0007669"/>
    <property type="project" value="InterPro"/>
</dbReference>
<dbReference type="Gene3D" id="1.10.10.60">
    <property type="entry name" value="Homeodomain-like"/>
    <property type="match status" value="1"/>
</dbReference>
<feature type="non-terminal residue" evidence="2">
    <location>
        <position position="127"/>
    </location>
</feature>
<sequence length="127" mass="14475">MPTAPISMRKLKEILRLKYGADLTHRQIAKSLSISPSSVSTYANRAAQLGITSWPLDDTWDDSKLTRAFFATKVQPKQYALPDWLTVKQALSCKTMTLIDKPALKPLPQTVYQYTFVKKVHVHIDYH</sequence>
<name>A0A167C8Y3_9GAMM</name>
<evidence type="ECO:0000313" key="3">
    <source>
        <dbReference type="Proteomes" id="UP000076587"/>
    </source>
</evidence>
<comment type="caution">
    <text evidence="2">The sequence shown here is derived from an EMBL/GenBank/DDBJ whole genome shotgun (WGS) entry which is preliminary data.</text>
</comment>
<dbReference type="InterPro" id="IPR013324">
    <property type="entry name" value="RNA_pol_sigma_r3/r4-like"/>
</dbReference>
<evidence type="ECO:0000313" key="2">
    <source>
        <dbReference type="EMBL" id="KZN47384.1"/>
    </source>
</evidence>
<dbReference type="InterPro" id="IPR017895">
    <property type="entry name" value="HTH_IS408/IS1162_type"/>
</dbReference>
<dbReference type="EMBL" id="AUXT01000154">
    <property type="protein sequence ID" value="KZN47384.1"/>
    <property type="molecule type" value="Genomic_DNA"/>
</dbReference>
<dbReference type="RefSeq" id="WP_331245816.1">
    <property type="nucleotide sequence ID" value="NZ_AUXT01000154.1"/>
</dbReference>
<dbReference type="Pfam" id="PF08281">
    <property type="entry name" value="Sigma70_r4_2"/>
    <property type="match status" value="1"/>
</dbReference>
<reference evidence="2 3" key="1">
    <citation type="submission" date="2013-07" db="EMBL/GenBank/DDBJ databases">
        <title>Comparative Genomic and Metabolomic Analysis of Twelve Strains of Pseudoalteromonas luteoviolacea.</title>
        <authorList>
            <person name="Vynne N.G."/>
            <person name="Mansson M."/>
            <person name="Gram L."/>
        </authorList>
    </citation>
    <scope>NUCLEOTIDE SEQUENCE [LARGE SCALE GENOMIC DNA]</scope>
    <source>
        <strain evidence="2 3">NCIMB 1942</strain>
    </source>
</reference>
<protein>
    <recommendedName>
        <fullName evidence="1">HTH IS408-type domain-containing protein</fullName>
    </recommendedName>
</protein>
<dbReference type="PATRIC" id="fig|1365253.3.peg.2318"/>